<feature type="chain" id="PRO_5022206615" description="TonB-dependent receptor" evidence="13">
    <location>
        <begin position="23"/>
        <end position="727"/>
    </location>
</feature>
<dbReference type="InterPro" id="IPR036942">
    <property type="entry name" value="Beta-barrel_TonB_sf"/>
</dbReference>
<evidence type="ECO:0000313" key="17">
    <source>
        <dbReference type="Proteomes" id="UP000317894"/>
    </source>
</evidence>
<dbReference type="Pfam" id="PF07715">
    <property type="entry name" value="Plug"/>
    <property type="match status" value="1"/>
</dbReference>
<comment type="caution">
    <text evidence="16">The sequence shown here is derived from an EMBL/GenBank/DDBJ whole genome shotgun (WGS) entry which is preliminary data.</text>
</comment>
<keyword evidence="5 11" id="KW-0812">Transmembrane</keyword>
<dbReference type="AlphaFoldDB" id="A0A552U9A3"/>
<keyword evidence="7" id="KW-0406">Ion transport</keyword>
<keyword evidence="4" id="KW-0410">Iron transport</keyword>
<reference evidence="16 17" key="1">
    <citation type="submission" date="2019-07" db="EMBL/GenBank/DDBJ databases">
        <title>Novel species isolated from glacier.</title>
        <authorList>
            <person name="Liu Q."/>
            <person name="Xin Y.-H."/>
        </authorList>
    </citation>
    <scope>NUCLEOTIDE SEQUENCE [LARGE SCALE GENOMIC DNA]</scope>
    <source>
        <strain evidence="16 17">LB1R16</strain>
    </source>
</reference>
<dbReference type="SUPFAM" id="SSF56935">
    <property type="entry name" value="Porins"/>
    <property type="match status" value="1"/>
</dbReference>
<evidence type="ECO:0000256" key="7">
    <source>
        <dbReference type="ARBA" id="ARBA00023065"/>
    </source>
</evidence>
<evidence type="ECO:0000256" key="6">
    <source>
        <dbReference type="ARBA" id="ARBA00023004"/>
    </source>
</evidence>
<evidence type="ECO:0000256" key="8">
    <source>
        <dbReference type="ARBA" id="ARBA00023077"/>
    </source>
</evidence>
<keyword evidence="10 11" id="KW-0998">Cell outer membrane</keyword>
<dbReference type="RefSeq" id="WP_144334960.1">
    <property type="nucleotide sequence ID" value="NZ_VJWA01000002.1"/>
</dbReference>
<evidence type="ECO:0000256" key="12">
    <source>
        <dbReference type="RuleBase" id="RU003357"/>
    </source>
</evidence>
<dbReference type="Proteomes" id="UP000317894">
    <property type="component" value="Unassembled WGS sequence"/>
</dbReference>
<feature type="signal peptide" evidence="13">
    <location>
        <begin position="1"/>
        <end position="22"/>
    </location>
</feature>
<dbReference type="PANTHER" id="PTHR32552">
    <property type="entry name" value="FERRICHROME IRON RECEPTOR-RELATED"/>
    <property type="match status" value="1"/>
</dbReference>
<evidence type="ECO:0000256" key="1">
    <source>
        <dbReference type="ARBA" id="ARBA00004571"/>
    </source>
</evidence>
<dbReference type="PROSITE" id="PS52016">
    <property type="entry name" value="TONB_DEPENDENT_REC_3"/>
    <property type="match status" value="1"/>
</dbReference>
<comment type="subcellular location">
    <subcellularLocation>
        <location evidence="1 11">Cell outer membrane</location>
        <topology evidence="1 11">Multi-pass membrane protein</topology>
    </subcellularLocation>
</comment>
<keyword evidence="3 11" id="KW-1134">Transmembrane beta strand</keyword>
<sequence>MRNHTITLGLCAAACLAAPSLAQDAAPAETAMASDDEIVITARKRFEALQDVPVSIGVATAEMIAKTGTTSLLQIQSIAPGLNLAKAPTGNEIGVTIRGLGSAPGDSAFDSSVSLFIDGVYAPRSREFASALFDVERVEVIRGTQAALLGKNTSLGAINLVTRKPGDSFALELRAGYDFELKSRVIAGGVDIPLDATLALRVSGQSTFDGGWTRNTISGKNNPSRHDDAIRAVLHWEPSAAFDATAYYQYSFGRDTGTPSEFIAANPTAALLQGLAGAPNTLDFALNRQNATYIGAPGGEQTARLRVHRGGLTMNLDLGGPTLTSVSSYSTFKEADLNDADFQAGNYLNRTLDETSRQFSQEVRLVSPGKQVFDYVVGALYLDNTLRNASVVTANYPFGPPQAPTVPIAGSFRNAFDQQTRAVSAFAQGTLRVAEGFRLLGGLRYTNERKTIDFARTVLVPGLFSIAIYPPYAPFTLKRTENNVDYSAGLQVDLAPDVLAYASYGQGTKSGGFATSVTFLDQSPYDSERARTAEIGIKSQFADRTVTLNVSAFSTNVDNFQVVTFNGLAFTVANADLQSRGFELEASWRPVRGVRLFVSNTYADAKDRRTSAPIPLAPKWSGSAGFDVRTPLSGSIDALANGSVDYRSKRYYQQDPNAVPPGAAFTTYNLSVALADRDDRWELRAIGRNLTDANAAAFIFPTPIIGGPNGISERGRSIMVQGTVRFR</sequence>
<evidence type="ECO:0000256" key="9">
    <source>
        <dbReference type="ARBA" id="ARBA00023136"/>
    </source>
</evidence>
<evidence type="ECO:0000256" key="5">
    <source>
        <dbReference type="ARBA" id="ARBA00022692"/>
    </source>
</evidence>
<evidence type="ECO:0000259" key="14">
    <source>
        <dbReference type="Pfam" id="PF00593"/>
    </source>
</evidence>
<name>A0A552U9A3_9SPHN</name>
<feature type="domain" description="TonB-dependent receptor-like beta-barrel" evidence="14">
    <location>
        <begin position="278"/>
        <end position="690"/>
    </location>
</feature>
<keyword evidence="17" id="KW-1185">Reference proteome</keyword>
<dbReference type="Gene3D" id="2.40.170.20">
    <property type="entry name" value="TonB-dependent receptor, beta-barrel domain"/>
    <property type="match status" value="1"/>
</dbReference>
<evidence type="ECO:0000256" key="11">
    <source>
        <dbReference type="PROSITE-ProRule" id="PRU01360"/>
    </source>
</evidence>
<keyword evidence="9 11" id="KW-0472">Membrane</keyword>
<dbReference type="GO" id="GO:0009279">
    <property type="term" value="C:cell outer membrane"/>
    <property type="evidence" value="ECO:0007669"/>
    <property type="project" value="UniProtKB-SubCell"/>
</dbReference>
<feature type="domain" description="TonB-dependent receptor plug" evidence="15">
    <location>
        <begin position="49"/>
        <end position="156"/>
    </location>
</feature>
<dbReference type="PANTHER" id="PTHR32552:SF81">
    <property type="entry name" value="TONB-DEPENDENT OUTER MEMBRANE RECEPTOR"/>
    <property type="match status" value="1"/>
</dbReference>
<evidence type="ECO:0008006" key="18">
    <source>
        <dbReference type="Google" id="ProtNLM"/>
    </source>
</evidence>
<keyword evidence="2 11" id="KW-0813">Transport</keyword>
<evidence type="ECO:0000256" key="10">
    <source>
        <dbReference type="ARBA" id="ARBA00023237"/>
    </source>
</evidence>
<dbReference type="InterPro" id="IPR039426">
    <property type="entry name" value="TonB-dep_rcpt-like"/>
</dbReference>
<gene>
    <name evidence="16" type="ORF">FMM06_14005</name>
</gene>
<keyword evidence="13" id="KW-0732">Signal</keyword>
<dbReference type="InterPro" id="IPR000531">
    <property type="entry name" value="Beta-barrel_TonB"/>
</dbReference>
<keyword evidence="6" id="KW-0408">Iron</keyword>
<dbReference type="InterPro" id="IPR012910">
    <property type="entry name" value="Plug_dom"/>
</dbReference>
<evidence type="ECO:0000259" key="15">
    <source>
        <dbReference type="Pfam" id="PF07715"/>
    </source>
</evidence>
<evidence type="ECO:0000256" key="13">
    <source>
        <dbReference type="SAM" id="SignalP"/>
    </source>
</evidence>
<dbReference type="OrthoDB" id="7223550at2"/>
<organism evidence="16 17">
    <name type="scientific">Glacieibacterium frigidum</name>
    <dbReference type="NCBI Taxonomy" id="2593303"/>
    <lineage>
        <taxon>Bacteria</taxon>
        <taxon>Pseudomonadati</taxon>
        <taxon>Pseudomonadota</taxon>
        <taxon>Alphaproteobacteria</taxon>
        <taxon>Sphingomonadales</taxon>
        <taxon>Sphingosinicellaceae</taxon>
        <taxon>Glacieibacterium</taxon>
    </lineage>
</organism>
<evidence type="ECO:0000256" key="3">
    <source>
        <dbReference type="ARBA" id="ARBA00022452"/>
    </source>
</evidence>
<evidence type="ECO:0000256" key="4">
    <source>
        <dbReference type="ARBA" id="ARBA00022496"/>
    </source>
</evidence>
<protein>
    <recommendedName>
        <fullName evidence="18">TonB-dependent receptor</fullName>
    </recommendedName>
</protein>
<keyword evidence="8 12" id="KW-0798">TonB box</keyword>
<proteinExistence type="inferred from homology"/>
<dbReference type="Pfam" id="PF00593">
    <property type="entry name" value="TonB_dep_Rec_b-barrel"/>
    <property type="match status" value="1"/>
</dbReference>
<evidence type="ECO:0000313" key="16">
    <source>
        <dbReference type="EMBL" id="TRW14790.1"/>
    </source>
</evidence>
<comment type="similarity">
    <text evidence="11 12">Belongs to the TonB-dependent receptor family.</text>
</comment>
<evidence type="ECO:0000256" key="2">
    <source>
        <dbReference type="ARBA" id="ARBA00022448"/>
    </source>
</evidence>
<dbReference type="EMBL" id="VJWA01000002">
    <property type="protein sequence ID" value="TRW14790.1"/>
    <property type="molecule type" value="Genomic_DNA"/>
</dbReference>
<accession>A0A552U9A3</accession>
<dbReference type="GO" id="GO:0006826">
    <property type="term" value="P:iron ion transport"/>
    <property type="evidence" value="ECO:0007669"/>
    <property type="project" value="UniProtKB-KW"/>
</dbReference>